<sequence>MSSLLGWEVLLYLSQYKAVLYIYAFIVAILTLLFTSKSYTEYLNKWERTQVGVVSFVASTISIPFAIFMAFSVFQLIGLFGNFLLSGDKW</sequence>
<gene>
    <name evidence="2" type="ORF">COB67_00605</name>
</gene>
<organism evidence="2 3">
    <name type="scientific">SAR324 cluster bacterium</name>
    <dbReference type="NCBI Taxonomy" id="2024889"/>
    <lineage>
        <taxon>Bacteria</taxon>
        <taxon>Deltaproteobacteria</taxon>
        <taxon>SAR324 cluster</taxon>
    </lineage>
</organism>
<keyword evidence="1" id="KW-1133">Transmembrane helix</keyword>
<comment type="caution">
    <text evidence="2">The sequence shown here is derived from an EMBL/GenBank/DDBJ whole genome shotgun (WGS) entry which is preliminary data.</text>
</comment>
<feature type="transmembrane region" description="Helical" evidence="1">
    <location>
        <begin position="20"/>
        <end position="39"/>
    </location>
</feature>
<dbReference type="Proteomes" id="UP000218113">
    <property type="component" value="Unassembled WGS sequence"/>
</dbReference>
<reference evidence="3" key="1">
    <citation type="submission" date="2017-08" db="EMBL/GenBank/DDBJ databases">
        <title>A dynamic microbial community with high functional redundancy inhabits the cold, oxic subseafloor aquifer.</title>
        <authorList>
            <person name="Tully B.J."/>
            <person name="Wheat C.G."/>
            <person name="Glazer B.T."/>
            <person name="Huber J.A."/>
        </authorList>
    </citation>
    <scope>NUCLEOTIDE SEQUENCE [LARGE SCALE GENOMIC DNA]</scope>
</reference>
<name>A0A2A4TDF4_9DELT</name>
<dbReference type="EMBL" id="NVSR01000001">
    <property type="protein sequence ID" value="PCI30987.1"/>
    <property type="molecule type" value="Genomic_DNA"/>
</dbReference>
<keyword evidence="1" id="KW-0472">Membrane</keyword>
<evidence type="ECO:0000256" key="1">
    <source>
        <dbReference type="SAM" id="Phobius"/>
    </source>
</evidence>
<feature type="transmembrane region" description="Helical" evidence="1">
    <location>
        <begin position="51"/>
        <end position="80"/>
    </location>
</feature>
<protein>
    <submittedName>
        <fullName evidence="2">Uncharacterized protein</fullName>
    </submittedName>
</protein>
<keyword evidence="1" id="KW-0812">Transmembrane</keyword>
<evidence type="ECO:0000313" key="2">
    <source>
        <dbReference type="EMBL" id="PCI30987.1"/>
    </source>
</evidence>
<dbReference type="AlphaFoldDB" id="A0A2A4TDF4"/>
<evidence type="ECO:0000313" key="3">
    <source>
        <dbReference type="Proteomes" id="UP000218113"/>
    </source>
</evidence>
<accession>A0A2A4TDF4</accession>
<proteinExistence type="predicted"/>